<feature type="compositionally biased region" description="Low complexity" evidence="8">
    <location>
        <begin position="56"/>
        <end position="67"/>
    </location>
</feature>
<evidence type="ECO:0000256" key="6">
    <source>
        <dbReference type="ARBA" id="ARBA00023242"/>
    </source>
</evidence>
<organism evidence="10 11">
    <name type="scientific">Botryobasidium botryosum (strain FD-172 SS1)</name>
    <dbReference type="NCBI Taxonomy" id="930990"/>
    <lineage>
        <taxon>Eukaryota</taxon>
        <taxon>Fungi</taxon>
        <taxon>Dikarya</taxon>
        <taxon>Basidiomycota</taxon>
        <taxon>Agaricomycotina</taxon>
        <taxon>Agaricomycetes</taxon>
        <taxon>Cantharellales</taxon>
        <taxon>Botryobasidiaceae</taxon>
        <taxon>Botryobasidium</taxon>
    </lineage>
</organism>
<dbReference type="GO" id="GO:0003677">
    <property type="term" value="F:DNA binding"/>
    <property type="evidence" value="ECO:0007669"/>
    <property type="project" value="UniProtKB-KW"/>
</dbReference>
<keyword evidence="2" id="KW-0862">Zinc</keyword>
<keyword evidence="11" id="KW-1185">Reference proteome</keyword>
<evidence type="ECO:0000256" key="2">
    <source>
        <dbReference type="ARBA" id="ARBA00022833"/>
    </source>
</evidence>
<proteinExistence type="predicted"/>
<evidence type="ECO:0000313" key="11">
    <source>
        <dbReference type="Proteomes" id="UP000027195"/>
    </source>
</evidence>
<gene>
    <name evidence="10" type="ORF">BOTBODRAFT_405556</name>
</gene>
<name>A0A067MB02_BOTB1</name>
<evidence type="ECO:0000313" key="10">
    <source>
        <dbReference type="EMBL" id="KDQ12933.1"/>
    </source>
</evidence>
<dbReference type="GO" id="GO:0008270">
    <property type="term" value="F:zinc ion binding"/>
    <property type="evidence" value="ECO:0007669"/>
    <property type="project" value="InterPro"/>
</dbReference>
<dbReference type="PANTHER" id="PTHR47659">
    <property type="entry name" value="ZN(II)2CYS6 TRANSCRIPTION FACTOR (EUROFUNG)-RELATED"/>
    <property type="match status" value="1"/>
</dbReference>
<dbReference type="SMART" id="SM00066">
    <property type="entry name" value="GAL4"/>
    <property type="match status" value="1"/>
</dbReference>
<evidence type="ECO:0000256" key="7">
    <source>
        <dbReference type="ARBA" id="ARBA00040903"/>
    </source>
</evidence>
<sequence>MSYSQSQEERDPHFASPTPPEGSVSSSPDVSAAGSTIHIHSFSDISQIQLPPAPTTQPATSASPPESHAAIPGKRQQVKNACTNCQKLCKRCDDARPCFRCVARGIPEQCVDSQRKDRKKGVKRGPYKRRSLALAGKLNSIDPTPLCPLLTPLPLPLYAQPCSTSSSSPPPLLHQRARPRLTDQVQVQVSTRTHHVRRAPLPRDFLLLGIRARWRNWRRAIWPTRCLSFNLLRTRPRAPCGVQFPFQRTQSAIHTSRFNFRCNTLRRQPSLTTPSARLLPCSRSRSCQPHTTIRTNRCR</sequence>
<dbReference type="OrthoDB" id="5575144at2759"/>
<keyword evidence="6" id="KW-0539">Nucleus</keyword>
<evidence type="ECO:0000256" key="1">
    <source>
        <dbReference type="ARBA" id="ARBA00022723"/>
    </source>
</evidence>
<dbReference type="GO" id="GO:0000981">
    <property type="term" value="F:DNA-binding transcription factor activity, RNA polymerase II-specific"/>
    <property type="evidence" value="ECO:0007669"/>
    <property type="project" value="InterPro"/>
</dbReference>
<evidence type="ECO:0000256" key="5">
    <source>
        <dbReference type="ARBA" id="ARBA00023163"/>
    </source>
</evidence>
<dbReference type="Gene3D" id="4.10.240.10">
    <property type="entry name" value="Zn(2)-C6 fungal-type DNA-binding domain"/>
    <property type="match status" value="1"/>
</dbReference>
<dbReference type="InterPro" id="IPR050335">
    <property type="entry name" value="ERT1_acuK_gluconeogen_tf"/>
</dbReference>
<dbReference type="PROSITE" id="PS50048">
    <property type="entry name" value="ZN2_CY6_FUNGAL_2"/>
    <property type="match status" value="1"/>
</dbReference>
<feature type="region of interest" description="Disordered" evidence="8">
    <location>
        <begin position="1"/>
        <end position="73"/>
    </location>
</feature>
<dbReference type="EMBL" id="KL198047">
    <property type="protein sequence ID" value="KDQ12933.1"/>
    <property type="molecule type" value="Genomic_DNA"/>
</dbReference>
<evidence type="ECO:0000256" key="4">
    <source>
        <dbReference type="ARBA" id="ARBA00023125"/>
    </source>
</evidence>
<keyword evidence="4" id="KW-0238">DNA-binding</keyword>
<keyword evidence="5" id="KW-0804">Transcription</keyword>
<evidence type="ECO:0000256" key="3">
    <source>
        <dbReference type="ARBA" id="ARBA00023015"/>
    </source>
</evidence>
<dbReference type="STRING" id="930990.A0A067MB02"/>
<dbReference type="AlphaFoldDB" id="A0A067MB02"/>
<dbReference type="HOGENOM" id="CLU_930635_0_0_1"/>
<evidence type="ECO:0000259" key="9">
    <source>
        <dbReference type="PROSITE" id="PS50048"/>
    </source>
</evidence>
<dbReference type="PANTHER" id="PTHR47659:SF7">
    <property type="entry name" value="FUNGAL TRANSCRIPTIONAL REGULATORY PROTEIN, N-TERMINAL DOMAIN-CONTAINING PROTEIN"/>
    <property type="match status" value="1"/>
</dbReference>
<dbReference type="InterPro" id="IPR036864">
    <property type="entry name" value="Zn2-C6_fun-type_DNA-bd_sf"/>
</dbReference>
<dbReference type="Proteomes" id="UP000027195">
    <property type="component" value="Unassembled WGS sequence"/>
</dbReference>
<protein>
    <recommendedName>
        <fullName evidence="7">Transcription activator of gluconeogenesis ERT1</fullName>
    </recommendedName>
</protein>
<keyword evidence="3" id="KW-0805">Transcription regulation</keyword>
<accession>A0A067MB02</accession>
<dbReference type="InParanoid" id="A0A067MB02"/>
<feature type="domain" description="Zn(2)-C6 fungal-type" evidence="9">
    <location>
        <begin position="81"/>
        <end position="112"/>
    </location>
</feature>
<evidence type="ECO:0000256" key="8">
    <source>
        <dbReference type="SAM" id="MobiDB-lite"/>
    </source>
</evidence>
<keyword evidence="1" id="KW-0479">Metal-binding</keyword>
<reference evidence="11" key="1">
    <citation type="journal article" date="2014" name="Proc. Natl. Acad. Sci. U.S.A.">
        <title>Extensive sampling of basidiomycete genomes demonstrates inadequacy of the white-rot/brown-rot paradigm for wood decay fungi.</title>
        <authorList>
            <person name="Riley R."/>
            <person name="Salamov A.A."/>
            <person name="Brown D.W."/>
            <person name="Nagy L.G."/>
            <person name="Floudas D."/>
            <person name="Held B.W."/>
            <person name="Levasseur A."/>
            <person name="Lombard V."/>
            <person name="Morin E."/>
            <person name="Otillar R."/>
            <person name="Lindquist E.A."/>
            <person name="Sun H."/>
            <person name="LaButti K.M."/>
            <person name="Schmutz J."/>
            <person name="Jabbour D."/>
            <person name="Luo H."/>
            <person name="Baker S.E."/>
            <person name="Pisabarro A.G."/>
            <person name="Walton J.D."/>
            <person name="Blanchette R.A."/>
            <person name="Henrissat B."/>
            <person name="Martin F."/>
            <person name="Cullen D."/>
            <person name="Hibbett D.S."/>
            <person name="Grigoriev I.V."/>
        </authorList>
    </citation>
    <scope>NUCLEOTIDE SEQUENCE [LARGE SCALE GENOMIC DNA]</scope>
    <source>
        <strain evidence="11">FD-172 SS1</strain>
    </source>
</reference>
<dbReference type="InterPro" id="IPR001138">
    <property type="entry name" value="Zn2Cys6_DnaBD"/>
</dbReference>